<sequence length="40" mass="3825">MIAMNAASPTAIPAPLVAADIFFFSGIATGSALATGAADT</sequence>
<organism evidence="1">
    <name type="scientific">freshwater metagenome</name>
    <dbReference type="NCBI Taxonomy" id="449393"/>
    <lineage>
        <taxon>unclassified sequences</taxon>
        <taxon>metagenomes</taxon>
        <taxon>ecological metagenomes</taxon>
    </lineage>
</organism>
<reference evidence="1" key="1">
    <citation type="submission" date="2020-05" db="EMBL/GenBank/DDBJ databases">
        <authorList>
            <person name="Chiriac C."/>
            <person name="Salcher M."/>
            <person name="Ghai R."/>
            <person name="Kavagutti S V."/>
        </authorList>
    </citation>
    <scope>NUCLEOTIDE SEQUENCE</scope>
</reference>
<dbReference type="AlphaFoldDB" id="A0A6J6JZ06"/>
<name>A0A6J6JZ06_9ZZZZ</name>
<evidence type="ECO:0000313" key="1">
    <source>
        <dbReference type="EMBL" id="CAB4642710.1"/>
    </source>
</evidence>
<dbReference type="EMBL" id="CAEZWA010000061">
    <property type="protein sequence ID" value="CAB4642710.1"/>
    <property type="molecule type" value="Genomic_DNA"/>
</dbReference>
<accession>A0A6J6JZ06</accession>
<protein>
    <submittedName>
        <fullName evidence="1">Unannotated protein</fullName>
    </submittedName>
</protein>
<gene>
    <name evidence="1" type="ORF">UFOPK2165_00453</name>
</gene>
<proteinExistence type="predicted"/>